<evidence type="ECO:0000256" key="4">
    <source>
        <dbReference type="ARBA" id="ARBA00022803"/>
    </source>
</evidence>
<dbReference type="Pfam" id="PF13424">
    <property type="entry name" value="TPR_12"/>
    <property type="match status" value="2"/>
</dbReference>
<keyword evidence="2" id="KW-0963">Cytoplasm</keyword>
<reference evidence="10 11" key="1">
    <citation type="submission" date="2017-05" db="EMBL/GenBank/DDBJ databases">
        <authorList>
            <person name="Varghese N."/>
            <person name="Submissions S."/>
        </authorList>
    </citation>
    <scope>NUCLEOTIDE SEQUENCE [LARGE SCALE GENOMIC DNA]</scope>
    <source>
        <strain evidence="10 11">DSM 21194</strain>
    </source>
</reference>
<evidence type="ECO:0000256" key="1">
    <source>
        <dbReference type="ARBA" id="ARBA00004496"/>
    </source>
</evidence>
<dbReference type="SUPFAM" id="SSF48452">
    <property type="entry name" value="TPR-like"/>
    <property type="match status" value="2"/>
</dbReference>
<keyword evidence="8" id="KW-0812">Transmembrane</keyword>
<dbReference type="InterPro" id="IPR019734">
    <property type="entry name" value="TPR_rpt"/>
</dbReference>
<dbReference type="Gene3D" id="1.25.40.10">
    <property type="entry name" value="Tetratricopeptide repeat domain"/>
    <property type="match status" value="3"/>
</dbReference>
<gene>
    <name evidence="10" type="ORF">SAMN06265218_11120</name>
</gene>
<evidence type="ECO:0000256" key="6">
    <source>
        <dbReference type="PROSITE-ProRule" id="PRU00339"/>
    </source>
</evidence>
<dbReference type="PANTHER" id="PTHR46630">
    <property type="entry name" value="TETRATRICOPEPTIDE REPEAT PROTEIN 29"/>
    <property type="match status" value="1"/>
</dbReference>
<dbReference type="PANTHER" id="PTHR46630:SF1">
    <property type="entry name" value="TETRATRICOPEPTIDE REPEAT PROTEIN 29"/>
    <property type="match status" value="1"/>
</dbReference>
<dbReference type="GO" id="GO:0006355">
    <property type="term" value="P:regulation of DNA-templated transcription"/>
    <property type="evidence" value="ECO:0007669"/>
    <property type="project" value="InterPro"/>
</dbReference>
<dbReference type="InterPro" id="IPR051476">
    <property type="entry name" value="Bac_ResReg_Asp_Phosphatase"/>
</dbReference>
<dbReference type="InterPro" id="IPR036388">
    <property type="entry name" value="WH-like_DNA-bd_sf"/>
</dbReference>
<organism evidence="10 11">
    <name type="scientific">Fodinibius sediminis</name>
    <dbReference type="NCBI Taxonomy" id="1214077"/>
    <lineage>
        <taxon>Bacteria</taxon>
        <taxon>Pseudomonadati</taxon>
        <taxon>Balneolota</taxon>
        <taxon>Balneolia</taxon>
        <taxon>Balneolales</taxon>
        <taxon>Balneolaceae</taxon>
        <taxon>Fodinibius</taxon>
    </lineage>
</organism>
<keyword evidence="3" id="KW-0677">Repeat</keyword>
<dbReference type="GO" id="GO:0005737">
    <property type="term" value="C:cytoplasm"/>
    <property type="evidence" value="ECO:0007669"/>
    <property type="project" value="UniProtKB-SubCell"/>
</dbReference>
<keyword evidence="10" id="KW-0238">DNA-binding</keyword>
<keyword evidence="4 6" id="KW-0802">TPR repeat</keyword>
<keyword evidence="8" id="KW-0472">Membrane</keyword>
<sequence length="632" mass="71691">MVRGCAIVILLVSLMGGVPDRGGAQFSLDRDSLRILLDESSGKERLTLLHQLSERLQQSSLDSALGYANEALILAQDMESPSLRAESHWRLGRLLSRSGAHTEALSHLLEAKRTFEQLGDLASEAAALGSLGALYRRQSNYNTALEHFFSSLNLWEQVENVRGAANILHQIGIVNERMGQLSQAATFYERALRLSEDIRDFSDMAVNATQLGRVYGELGENEKAFELMRRALDASEHLPGKHATASILLELSALYEEKQAYDDAIMANRQALALADSMENPVLKSLSLQNIAAVSAEMGAYKEANEHLQRALWLLETTGVKQEYIKVLNRMARNFLHLDLLAEAVDAAERALDEAMAMKAYELSQQSLFILTEAYEREGDFEQALDTQKRLNAIKDSIFDREQARQIANMQARYEMDQKQQEIALLEEQQSRAELVRNVSMGGVVLIVVIGFLIYNRQRLKIKKNKAELENTQLKEQQLEKDLAYKNKQLTSHSLHLVQKNEAMKELMDNIDRLSQSRGGTLSHELQELRNLVDYSFNLDEDWEQFRLYFEEVHSGFFNILKERYPDLTPNELRLSALAKLNLSIKETATIMGITPNSVKTARYRLRKKLNMDTSENLNEFMMAVEKTASDR</sequence>
<comment type="subcellular location">
    <subcellularLocation>
        <location evidence="1">Cytoplasm</location>
    </subcellularLocation>
</comment>
<feature type="repeat" description="TPR" evidence="6">
    <location>
        <begin position="125"/>
        <end position="158"/>
    </location>
</feature>
<feature type="transmembrane region" description="Helical" evidence="8">
    <location>
        <begin position="435"/>
        <end position="455"/>
    </location>
</feature>
<keyword evidence="11" id="KW-1185">Reference proteome</keyword>
<evidence type="ECO:0000259" key="9">
    <source>
        <dbReference type="SMART" id="SM00421"/>
    </source>
</evidence>
<evidence type="ECO:0000256" key="7">
    <source>
        <dbReference type="SAM" id="Coils"/>
    </source>
</evidence>
<evidence type="ECO:0000256" key="8">
    <source>
        <dbReference type="SAM" id="Phobius"/>
    </source>
</evidence>
<evidence type="ECO:0000256" key="3">
    <source>
        <dbReference type="ARBA" id="ARBA00022737"/>
    </source>
</evidence>
<dbReference type="Proteomes" id="UP000317593">
    <property type="component" value="Unassembled WGS sequence"/>
</dbReference>
<proteinExistence type="inferred from homology"/>
<dbReference type="GO" id="GO:0003677">
    <property type="term" value="F:DNA binding"/>
    <property type="evidence" value="ECO:0007669"/>
    <property type="project" value="UniProtKB-KW"/>
</dbReference>
<dbReference type="PROSITE" id="PS50005">
    <property type="entry name" value="TPR"/>
    <property type="match status" value="3"/>
</dbReference>
<evidence type="ECO:0000256" key="5">
    <source>
        <dbReference type="ARBA" id="ARBA00038253"/>
    </source>
</evidence>
<feature type="coiled-coil region" evidence="7">
    <location>
        <begin position="409"/>
        <end position="517"/>
    </location>
</feature>
<evidence type="ECO:0000313" key="10">
    <source>
        <dbReference type="EMBL" id="SMO72608.1"/>
    </source>
</evidence>
<comment type="similarity">
    <text evidence="5">Belongs to the Rap family.</text>
</comment>
<dbReference type="InterPro" id="IPR011990">
    <property type="entry name" value="TPR-like_helical_dom_sf"/>
</dbReference>
<evidence type="ECO:0000313" key="11">
    <source>
        <dbReference type="Proteomes" id="UP000317593"/>
    </source>
</evidence>
<dbReference type="SMART" id="SM00421">
    <property type="entry name" value="HTH_LUXR"/>
    <property type="match status" value="1"/>
</dbReference>
<keyword evidence="7" id="KW-0175">Coiled coil</keyword>
<feature type="domain" description="HTH luxR-type" evidence="9">
    <location>
        <begin position="565"/>
        <end position="622"/>
    </location>
</feature>
<feature type="repeat" description="TPR" evidence="6">
    <location>
        <begin position="205"/>
        <end position="238"/>
    </location>
</feature>
<dbReference type="EMBL" id="FXTH01000011">
    <property type="protein sequence ID" value="SMO72608.1"/>
    <property type="molecule type" value="Genomic_DNA"/>
</dbReference>
<dbReference type="SMART" id="SM00028">
    <property type="entry name" value="TPR"/>
    <property type="match status" value="7"/>
</dbReference>
<dbReference type="SUPFAM" id="SSF46894">
    <property type="entry name" value="C-terminal effector domain of the bipartite response regulators"/>
    <property type="match status" value="1"/>
</dbReference>
<evidence type="ECO:0000256" key="2">
    <source>
        <dbReference type="ARBA" id="ARBA00022490"/>
    </source>
</evidence>
<dbReference type="Gene3D" id="1.10.10.10">
    <property type="entry name" value="Winged helix-like DNA-binding domain superfamily/Winged helix DNA-binding domain"/>
    <property type="match status" value="1"/>
</dbReference>
<feature type="repeat" description="TPR" evidence="6">
    <location>
        <begin position="165"/>
        <end position="198"/>
    </location>
</feature>
<dbReference type="InterPro" id="IPR000792">
    <property type="entry name" value="Tscrpt_reg_LuxR_C"/>
</dbReference>
<name>A0A521DLV4_9BACT</name>
<dbReference type="AlphaFoldDB" id="A0A521DLV4"/>
<dbReference type="OrthoDB" id="9810596at2"/>
<accession>A0A521DLV4</accession>
<protein>
    <submittedName>
        <fullName evidence="10">DNA-binding transcriptional regulator, CsgD family</fullName>
    </submittedName>
</protein>
<dbReference type="InterPro" id="IPR016032">
    <property type="entry name" value="Sig_transdc_resp-reg_C-effctor"/>
</dbReference>
<keyword evidence="8" id="KW-1133">Transmembrane helix</keyword>